<dbReference type="AlphaFoldDB" id="A0A8J3C4C2"/>
<dbReference type="EMBL" id="BMMX01000029">
    <property type="protein sequence ID" value="GGL08269.1"/>
    <property type="molecule type" value="Genomic_DNA"/>
</dbReference>
<proteinExistence type="predicted"/>
<accession>A0A8J3C4C2</accession>
<sequence>MKVDSSPVPEADLSAYVLHVLDDHIAALRDVRDRLRTGGTTPPGGRRAVAIDGMMLAEQFALRLGQALDLPAPNRHDAETPKRHDARNASPAHHPYG</sequence>
<feature type="region of interest" description="Disordered" evidence="1">
    <location>
        <begin position="71"/>
        <end position="97"/>
    </location>
</feature>
<dbReference type="Proteomes" id="UP000656042">
    <property type="component" value="Unassembled WGS sequence"/>
</dbReference>
<reference evidence="2" key="1">
    <citation type="journal article" date="2014" name="Int. J. Syst. Evol. Microbiol.">
        <title>Complete genome sequence of Corynebacterium casei LMG S-19264T (=DSM 44701T), isolated from a smear-ripened cheese.</title>
        <authorList>
            <consortium name="US DOE Joint Genome Institute (JGI-PGF)"/>
            <person name="Walter F."/>
            <person name="Albersmeier A."/>
            <person name="Kalinowski J."/>
            <person name="Ruckert C."/>
        </authorList>
    </citation>
    <scope>NUCLEOTIDE SEQUENCE</scope>
    <source>
        <strain evidence="2">CGMCC 4.7299</strain>
    </source>
</reference>
<dbReference type="RefSeq" id="WP_189081605.1">
    <property type="nucleotide sequence ID" value="NZ_BMMX01000029.1"/>
</dbReference>
<reference evidence="2" key="2">
    <citation type="submission" date="2020-09" db="EMBL/GenBank/DDBJ databases">
        <authorList>
            <person name="Sun Q."/>
            <person name="Zhou Y."/>
        </authorList>
    </citation>
    <scope>NUCLEOTIDE SEQUENCE</scope>
    <source>
        <strain evidence="2">CGMCC 4.7299</strain>
    </source>
</reference>
<name>A0A8J3C4C2_9ACTN</name>
<protein>
    <submittedName>
        <fullName evidence="2">Uncharacterized protein</fullName>
    </submittedName>
</protein>
<organism evidence="2 3">
    <name type="scientific">Mangrovihabitans endophyticus</name>
    <dbReference type="NCBI Taxonomy" id="1751298"/>
    <lineage>
        <taxon>Bacteria</taxon>
        <taxon>Bacillati</taxon>
        <taxon>Actinomycetota</taxon>
        <taxon>Actinomycetes</taxon>
        <taxon>Micromonosporales</taxon>
        <taxon>Micromonosporaceae</taxon>
        <taxon>Mangrovihabitans</taxon>
    </lineage>
</organism>
<feature type="compositionally biased region" description="Basic and acidic residues" evidence="1">
    <location>
        <begin position="74"/>
        <end position="87"/>
    </location>
</feature>
<evidence type="ECO:0000313" key="2">
    <source>
        <dbReference type="EMBL" id="GGL08269.1"/>
    </source>
</evidence>
<evidence type="ECO:0000313" key="3">
    <source>
        <dbReference type="Proteomes" id="UP000656042"/>
    </source>
</evidence>
<gene>
    <name evidence="2" type="ORF">GCM10012284_48480</name>
</gene>
<keyword evidence="3" id="KW-1185">Reference proteome</keyword>
<evidence type="ECO:0000256" key="1">
    <source>
        <dbReference type="SAM" id="MobiDB-lite"/>
    </source>
</evidence>
<comment type="caution">
    <text evidence="2">The sequence shown here is derived from an EMBL/GenBank/DDBJ whole genome shotgun (WGS) entry which is preliminary data.</text>
</comment>